<dbReference type="RefSeq" id="WP_386057259.1">
    <property type="nucleotide sequence ID" value="NZ_JBHTKL010000001.1"/>
</dbReference>
<evidence type="ECO:0000313" key="2">
    <source>
        <dbReference type="EMBL" id="MFD1018620.1"/>
    </source>
</evidence>
<feature type="transmembrane region" description="Helical" evidence="1">
    <location>
        <begin position="166"/>
        <end position="191"/>
    </location>
</feature>
<sequence>MDNSYIRNLRVKQFTFMNLLFVVGFVLFFSLVDSLELSNSDLQFVTAFLLLSSGLFQYSKRNRTNSIFPFVSRIQEYEKEKMGVEWSKQRKFSSIASLFIGIMMLVLAWTSNAELRQDDAASLDFSFLVILYLFLMIMVNVSLFIHNRRVDKSEDSIEFKGYAAKWSVFSIVAGIIFGVATFALIIAYVIMSS</sequence>
<protein>
    <recommendedName>
        <fullName evidence="4">ABC transporter permease</fullName>
    </recommendedName>
</protein>
<comment type="caution">
    <text evidence="2">The sequence shown here is derived from an EMBL/GenBank/DDBJ whole genome shotgun (WGS) entry which is preliminary data.</text>
</comment>
<accession>A0ABW3KY81</accession>
<evidence type="ECO:0000256" key="1">
    <source>
        <dbReference type="SAM" id="Phobius"/>
    </source>
</evidence>
<feature type="transmembrane region" description="Helical" evidence="1">
    <location>
        <begin position="92"/>
        <end position="110"/>
    </location>
</feature>
<organism evidence="2 3">
    <name type="scientific">Thalassobacillus hwangdonensis</name>
    <dbReference type="NCBI Taxonomy" id="546108"/>
    <lineage>
        <taxon>Bacteria</taxon>
        <taxon>Bacillati</taxon>
        <taxon>Bacillota</taxon>
        <taxon>Bacilli</taxon>
        <taxon>Bacillales</taxon>
        <taxon>Bacillaceae</taxon>
        <taxon>Thalassobacillus</taxon>
    </lineage>
</organism>
<dbReference type="Proteomes" id="UP001596990">
    <property type="component" value="Unassembled WGS sequence"/>
</dbReference>
<feature type="transmembrane region" description="Helical" evidence="1">
    <location>
        <begin position="12"/>
        <end position="30"/>
    </location>
</feature>
<keyword evidence="1" id="KW-1133">Transmembrane helix</keyword>
<reference evidence="3" key="1">
    <citation type="journal article" date="2019" name="Int. J. Syst. Evol. Microbiol.">
        <title>The Global Catalogue of Microorganisms (GCM) 10K type strain sequencing project: providing services to taxonomists for standard genome sequencing and annotation.</title>
        <authorList>
            <consortium name="The Broad Institute Genomics Platform"/>
            <consortium name="The Broad Institute Genome Sequencing Center for Infectious Disease"/>
            <person name="Wu L."/>
            <person name="Ma J."/>
        </authorList>
    </citation>
    <scope>NUCLEOTIDE SEQUENCE [LARGE SCALE GENOMIC DNA]</scope>
    <source>
        <strain evidence="3">CCUG 56607</strain>
    </source>
</reference>
<dbReference type="EMBL" id="JBHTKL010000001">
    <property type="protein sequence ID" value="MFD1018620.1"/>
    <property type="molecule type" value="Genomic_DNA"/>
</dbReference>
<keyword evidence="1" id="KW-0472">Membrane</keyword>
<gene>
    <name evidence="2" type="ORF">ACFQ2J_05330</name>
</gene>
<proteinExistence type="predicted"/>
<feature type="transmembrane region" description="Helical" evidence="1">
    <location>
        <begin position="125"/>
        <end position="145"/>
    </location>
</feature>
<feature type="transmembrane region" description="Helical" evidence="1">
    <location>
        <begin position="42"/>
        <end position="58"/>
    </location>
</feature>
<name>A0ABW3KY81_9BACI</name>
<evidence type="ECO:0000313" key="3">
    <source>
        <dbReference type="Proteomes" id="UP001596990"/>
    </source>
</evidence>
<keyword evidence="1" id="KW-0812">Transmembrane</keyword>
<evidence type="ECO:0008006" key="4">
    <source>
        <dbReference type="Google" id="ProtNLM"/>
    </source>
</evidence>
<keyword evidence="3" id="KW-1185">Reference proteome</keyword>